<dbReference type="InterPro" id="IPR000953">
    <property type="entry name" value="Chromo/chromo_shadow_dom"/>
</dbReference>
<dbReference type="EMBL" id="MNUE01000010">
    <property type="protein sequence ID" value="OJD36734.1"/>
    <property type="molecule type" value="Genomic_DNA"/>
</dbReference>
<evidence type="ECO:0000256" key="2">
    <source>
        <dbReference type="ARBA" id="ARBA00011353"/>
    </source>
</evidence>
<dbReference type="STRING" id="236234.A0A1J9R5F6"/>
<dbReference type="Pfam" id="PF00385">
    <property type="entry name" value="Chromo"/>
    <property type="match status" value="1"/>
</dbReference>
<dbReference type="PANTHER" id="PTHR22812">
    <property type="entry name" value="CHROMOBOX PROTEIN"/>
    <property type="match status" value="1"/>
</dbReference>
<dbReference type="GO" id="GO:0005634">
    <property type="term" value="C:nucleus"/>
    <property type="evidence" value="ECO:0007669"/>
    <property type="project" value="UniProtKB-SubCell"/>
</dbReference>
<comment type="subcellular location">
    <subcellularLocation>
        <location evidence="1">Nucleus</location>
    </subcellularLocation>
</comment>
<evidence type="ECO:0000313" key="6">
    <source>
        <dbReference type="EMBL" id="OJD36734.1"/>
    </source>
</evidence>
<dbReference type="AlphaFoldDB" id="A0A1J9R5F6"/>
<feature type="region of interest" description="Disordered" evidence="4">
    <location>
        <begin position="70"/>
        <end position="163"/>
    </location>
</feature>
<dbReference type="PROSITE" id="PS00598">
    <property type="entry name" value="CHROMO_1"/>
    <property type="match status" value="1"/>
</dbReference>
<name>A0A1J9R5F6_9PEZI</name>
<protein>
    <submittedName>
        <fullName evidence="6">Chromo domain-containing protein</fullName>
    </submittedName>
</protein>
<evidence type="ECO:0000256" key="3">
    <source>
        <dbReference type="ARBA" id="ARBA00023242"/>
    </source>
</evidence>
<dbReference type="InterPro" id="IPR017984">
    <property type="entry name" value="Chromo_dom_subgr"/>
</dbReference>
<dbReference type="Proteomes" id="UP000183809">
    <property type="component" value="Unassembled WGS sequence"/>
</dbReference>
<dbReference type="GO" id="GO:0006338">
    <property type="term" value="P:chromatin remodeling"/>
    <property type="evidence" value="ECO:0007669"/>
    <property type="project" value="UniProtKB-ARBA"/>
</dbReference>
<comment type="subunit">
    <text evidence="2">Component of the NuA4 histone acetyltransferase complex.</text>
</comment>
<feature type="compositionally biased region" description="Basic and acidic residues" evidence="4">
    <location>
        <begin position="144"/>
        <end position="153"/>
    </location>
</feature>
<dbReference type="SMART" id="SM00300">
    <property type="entry name" value="ChSh"/>
    <property type="match status" value="1"/>
</dbReference>
<dbReference type="RefSeq" id="XP_020132994.1">
    <property type="nucleotide sequence ID" value="XM_020269451.1"/>
</dbReference>
<feature type="domain" description="Chromo" evidence="5">
    <location>
        <begin position="46"/>
        <end position="98"/>
    </location>
</feature>
<feature type="compositionally biased region" description="Acidic residues" evidence="4">
    <location>
        <begin position="32"/>
        <end position="44"/>
    </location>
</feature>
<comment type="caution">
    <text evidence="6">The sequence shown here is derived from an EMBL/GenBank/DDBJ whole genome shotgun (WGS) entry which is preliminary data.</text>
</comment>
<evidence type="ECO:0000256" key="1">
    <source>
        <dbReference type="ARBA" id="ARBA00004123"/>
    </source>
</evidence>
<dbReference type="CDD" id="cd00024">
    <property type="entry name" value="CD_CSD"/>
    <property type="match status" value="1"/>
</dbReference>
<proteinExistence type="predicted"/>
<keyword evidence="3" id="KW-0539">Nucleus</keyword>
<dbReference type="Gene3D" id="2.40.50.40">
    <property type="match status" value="2"/>
</dbReference>
<evidence type="ECO:0000256" key="4">
    <source>
        <dbReference type="SAM" id="MobiDB-lite"/>
    </source>
</evidence>
<dbReference type="InterPro" id="IPR051219">
    <property type="entry name" value="Heterochromatin_chromo-domain"/>
</dbReference>
<organism evidence="6 7">
    <name type="scientific">Diplodia corticola</name>
    <dbReference type="NCBI Taxonomy" id="236234"/>
    <lineage>
        <taxon>Eukaryota</taxon>
        <taxon>Fungi</taxon>
        <taxon>Dikarya</taxon>
        <taxon>Ascomycota</taxon>
        <taxon>Pezizomycotina</taxon>
        <taxon>Dothideomycetes</taxon>
        <taxon>Dothideomycetes incertae sedis</taxon>
        <taxon>Botryosphaeriales</taxon>
        <taxon>Botryosphaeriaceae</taxon>
        <taxon>Diplodia</taxon>
    </lineage>
</organism>
<dbReference type="PRINTS" id="PR00504">
    <property type="entry name" value="CHROMODOMAIN"/>
</dbReference>
<gene>
    <name evidence="6" type="ORF">BKCO1_1000092</name>
</gene>
<dbReference type="InterPro" id="IPR023779">
    <property type="entry name" value="Chromodomain_CS"/>
</dbReference>
<keyword evidence="7" id="KW-1185">Reference proteome</keyword>
<dbReference type="InterPro" id="IPR016197">
    <property type="entry name" value="Chromo-like_dom_sf"/>
</dbReference>
<dbReference type="SMART" id="SM00298">
    <property type="entry name" value="CHROMO"/>
    <property type="match status" value="1"/>
</dbReference>
<sequence length="224" mass="25130">MPPAISDGEDSASGSEAEIPYKAAPKVASKDVEEEEDDDDESAEEYVVEKVMNHIFEDDGTVMYEIKWQGYPKKEDRTWEPEENLTGAKEALDEYFQKLGGRPTLGGNKKRKASQTPSGTPAGKGRGRGRSSIKEEEAEVSAEPEPKVKKEKAPSFPKGSWEEHIQSVDTIEEVPNAKTGERERFALVVWADGSKTRHGLAVLNQKCPQKMLTYYEQHLYFNYN</sequence>
<dbReference type="OrthoDB" id="433924at2759"/>
<accession>A0A1J9R5F6</accession>
<dbReference type="SUPFAM" id="SSF54160">
    <property type="entry name" value="Chromo domain-like"/>
    <property type="match status" value="2"/>
</dbReference>
<dbReference type="InterPro" id="IPR023780">
    <property type="entry name" value="Chromo_domain"/>
</dbReference>
<evidence type="ECO:0000313" key="7">
    <source>
        <dbReference type="Proteomes" id="UP000183809"/>
    </source>
</evidence>
<dbReference type="GO" id="GO:0000792">
    <property type="term" value="C:heterochromatin"/>
    <property type="evidence" value="ECO:0007669"/>
    <property type="project" value="UniProtKB-ARBA"/>
</dbReference>
<dbReference type="InterPro" id="IPR008251">
    <property type="entry name" value="Chromo_shadow_dom"/>
</dbReference>
<dbReference type="Pfam" id="PF01393">
    <property type="entry name" value="Chromo_shadow"/>
    <property type="match status" value="1"/>
</dbReference>
<evidence type="ECO:0000259" key="5">
    <source>
        <dbReference type="PROSITE" id="PS50013"/>
    </source>
</evidence>
<reference evidence="6 7" key="1">
    <citation type="submission" date="2016-10" db="EMBL/GenBank/DDBJ databases">
        <title>Proteomics and genomics reveal pathogen-plant mechanisms compatible with a hemibiotrophic lifestyle of Diplodia corticola.</title>
        <authorList>
            <person name="Fernandes I."/>
            <person name="De Jonge R."/>
            <person name="Van De Peer Y."/>
            <person name="Devreese B."/>
            <person name="Alves A."/>
            <person name="Esteves A.C."/>
        </authorList>
    </citation>
    <scope>NUCLEOTIDE SEQUENCE [LARGE SCALE GENOMIC DNA]</scope>
    <source>
        <strain evidence="6 7">CBS 112549</strain>
    </source>
</reference>
<feature type="region of interest" description="Disordered" evidence="4">
    <location>
        <begin position="1"/>
        <end position="44"/>
    </location>
</feature>
<dbReference type="PROSITE" id="PS50013">
    <property type="entry name" value="CHROMO_2"/>
    <property type="match status" value="1"/>
</dbReference>
<dbReference type="GeneID" id="31009710"/>